<dbReference type="AlphaFoldDB" id="A0A8K0MLY2"/>
<evidence type="ECO:0000313" key="2">
    <source>
        <dbReference type="Proteomes" id="UP000796880"/>
    </source>
</evidence>
<proteinExistence type="predicted"/>
<keyword evidence="2" id="KW-1185">Reference proteome</keyword>
<evidence type="ECO:0000313" key="1">
    <source>
        <dbReference type="EMBL" id="KAF3450518.1"/>
    </source>
</evidence>
<reference evidence="1" key="1">
    <citation type="submission" date="2020-03" db="EMBL/GenBank/DDBJ databases">
        <title>A high-quality chromosome-level genome assembly of a woody plant with both climbing and erect habits, Rhamnella rubrinervis.</title>
        <authorList>
            <person name="Lu Z."/>
            <person name="Yang Y."/>
            <person name="Zhu X."/>
            <person name="Sun Y."/>
        </authorList>
    </citation>
    <scope>NUCLEOTIDE SEQUENCE</scope>
    <source>
        <strain evidence="1">BYM</strain>
        <tissue evidence="1">Leaf</tissue>
    </source>
</reference>
<dbReference type="EMBL" id="VOIH02000003">
    <property type="protein sequence ID" value="KAF3450518.1"/>
    <property type="molecule type" value="Genomic_DNA"/>
</dbReference>
<organism evidence="1 2">
    <name type="scientific">Rhamnella rubrinervis</name>
    <dbReference type="NCBI Taxonomy" id="2594499"/>
    <lineage>
        <taxon>Eukaryota</taxon>
        <taxon>Viridiplantae</taxon>
        <taxon>Streptophyta</taxon>
        <taxon>Embryophyta</taxon>
        <taxon>Tracheophyta</taxon>
        <taxon>Spermatophyta</taxon>
        <taxon>Magnoliopsida</taxon>
        <taxon>eudicotyledons</taxon>
        <taxon>Gunneridae</taxon>
        <taxon>Pentapetalae</taxon>
        <taxon>rosids</taxon>
        <taxon>fabids</taxon>
        <taxon>Rosales</taxon>
        <taxon>Rhamnaceae</taxon>
        <taxon>rhamnoid group</taxon>
        <taxon>Rhamneae</taxon>
        <taxon>Rhamnella</taxon>
    </lineage>
</organism>
<accession>A0A8K0MLY2</accession>
<name>A0A8K0MLY2_9ROSA</name>
<dbReference type="Proteomes" id="UP000796880">
    <property type="component" value="Unassembled WGS sequence"/>
</dbReference>
<protein>
    <submittedName>
        <fullName evidence="1">Uncharacterized protein</fullName>
    </submittedName>
</protein>
<gene>
    <name evidence="1" type="ORF">FNV43_RR06603</name>
</gene>
<sequence length="89" mass="9629">MKVVFVPDFAPPQTVVQSVADLQNKMSVKAWDTGVVPAKDTPTLKSAWLCLSPPRIGKPSRLDSGQVSNLALPRFGRLDIGKCIALILE</sequence>
<comment type="caution">
    <text evidence="1">The sequence shown here is derived from an EMBL/GenBank/DDBJ whole genome shotgun (WGS) entry which is preliminary data.</text>
</comment>